<comment type="caution">
    <text evidence="2">The sequence shown here is derived from an EMBL/GenBank/DDBJ whole genome shotgun (WGS) entry which is preliminary data.</text>
</comment>
<evidence type="ECO:0000313" key="2">
    <source>
        <dbReference type="EMBL" id="GAA0146943.1"/>
    </source>
</evidence>
<dbReference type="AlphaFoldDB" id="A0AAV3PA22"/>
<accession>A0AAV3PA22</accession>
<feature type="region of interest" description="Disordered" evidence="1">
    <location>
        <begin position="1"/>
        <end position="149"/>
    </location>
</feature>
<organism evidence="2 3">
    <name type="scientific">Lithospermum erythrorhizon</name>
    <name type="common">Purple gromwell</name>
    <name type="synonym">Lithospermum officinale var. erythrorhizon</name>
    <dbReference type="NCBI Taxonomy" id="34254"/>
    <lineage>
        <taxon>Eukaryota</taxon>
        <taxon>Viridiplantae</taxon>
        <taxon>Streptophyta</taxon>
        <taxon>Embryophyta</taxon>
        <taxon>Tracheophyta</taxon>
        <taxon>Spermatophyta</taxon>
        <taxon>Magnoliopsida</taxon>
        <taxon>eudicotyledons</taxon>
        <taxon>Gunneridae</taxon>
        <taxon>Pentapetalae</taxon>
        <taxon>asterids</taxon>
        <taxon>lamiids</taxon>
        <taxon>Boraginales</taxon>
        <taxon>Boraginaceae</taxon>
        <taxon>Boraginoideae</taxon>
        <taxon>Lithospermeae</taxon>
        <taxon>Lithospermum</taxon>
    </lineage>
</organism>
<feature type="compositionally biased region" description="Basic and acidic residues" evidence="1">
    <location>
        <begin position="42"/>
        <end position="73"/>
    </location>
</feature>
<protein>
    <submittedName>
        <fullName evidence="2">Uncharacterized protein</fullName>
    </submittedName>
</protein>
<feature type="compositionally biased region" description="Polar residues" evidence="1">
    <location>
        <begin position="75"/>
        <end position="84"/>
    </location>
</feature>
<feature type="compositionally biased region" description="Basic and acidic residues" evidence="1">
    <location>
        <begin position="125"/>
        <end position="149"/>
    </location>
</feature>
<reference evidence="2 3" key="1">
    <citation type="submission" date="2024-01" db="EMBL/GenBank/DDBJ databases">
        <title>The complete chloroplast genome sequence of Lithospermum erythrorhizon: insights into the phylogenetic relationship among Boraginaceae species and the maternal lineages of purple gromwells.</title>
        <authorList>
            <person name="Okada T."/>
            <person name="Watanabe K."/>
        </authorList>
    </citation>
    <scope>NUCLEOTIDE SEQUENCE [LARGE SCALE GENOMIC DNA]</scope>
</reference>
<evidence type="ECO:0000256" key="1">
    <source>
        <dbReference type="SAM" id="MobiDB-lite"/>
    </source>
</evidence>
<sequence>MLRPGGNVVGEQGKVPAPMGPRQNPSHQLEPSVGIHNSPRQLSEHASESPRSPDHCRRVDRGKTKVHDDEVLLDHQSSNSNYAPSRTGGKSKHTRCRHDQSLSEDSNTREPSYRPRYDLTPSDSSPERSPVRENRPVHKGKVTSEDRKVDKEGHLLEFVKTDQRGSPWRYKEPSPRKYFNDRGGNDRSPHVMGGGVKGVDTISGGIVGGGDTSNARRKYARMAVYTLGSSATTHDM</sequence>
<dbReference type="EMBL" id="BAABME010001006">
    <property type="protein sequence ID" value="GAA0146943.1"/>
    <property type="molecule type" value="Genomic_DNA"/>
</dbReference>
<feature type="region of interest" description="Disordered" evidence="1">
    <location>
        <begin position="165"/>
        <end position="200"/>
    </location>
</feature>
<feature type="compositionally biased region" description="Basic and acidic residues" evidence="1">
    <location>
        <begin position="165"/>
        <end position="189"/>
    </location>
</feature>
<proteinExistence type="predicted"/>
<dbReference type="Proteomes" id="UP001454036">
    <property type="component" value="Unassembled WGS sequence"/>
</dbReference>
<name>A0AAV3PA22_LITER</name>
<keyword evidence="3" id="KW-1185">Reference proteome</keyword>
<feature type="compositionally biased region" description="Basic and acidic residues" evidence="1">
    <location>
        <begin position="97"/>
        <end position="117"/>
    </location>
</feature>
<gene>
    <name evidence="2" type="ORF">LIER_06767</name>
</gene>
<evidence type="ECO:0000313" key="3">
    <source>
        <dbReference type="Proteomes" id="UP001454036"/>
    </source>
</evidence>